<dbReference type="Pfam" id="PF05401">
    <property type="entry name" value="NodS"/>
    <property type="match status" value="1"/>
</dbReference>
<protein>
    <submittedName>
        <fullName evidence="1">SAM-dependent methyltransferase</fullName>
    </submittedName>
</protein>
<proteinExistence type="predicted"/>
<keyword evidence="1" id="KW-0808">Transferase</keyword>
<dbReference type="InterPro" id="IPR029063">
    <property type="entry name" value="SAM-dependent_MTases_sf"/>
</dbReference>
<keyword evidence="1" id="KW-0489">Methyltransferase</keyword>
<accession>A0AAE9YAY4</accession>
<gene>
    <name evidence="1" type="ORF">PO878_03500</name>
</gene>
<keyword evidence="2" id="KW-1185">Reference proteome</keyword>
<sequence length="199" mass="21361">MSPPRETPAGVLHPCSPTAFEERYRADPDPWDFAGSPAEQARYDDLLDVLGPGPFASAYEPGCSIGVLTGRLAHRCDRLRAVDVSPTAIAQARERCGDRPGLTLAVASVADDRTGDHDLVVASEVGYYFAGDELAAVVDRLVGALLPGGTLLACHWTGHSEDHAVHGAEVHAALGRHPALDPTAHRDGPTYLIDRWRRR</sequence>
<dbReference type="InterPro" id="IPR008715">
    <property type="entry name" value="SAM-MeTfrase_NodS-like"/>
</dbReference>
<dbReference type="GO" id="GO:0032259">
    <property type="term" value="P:methylation"/>
    <property type="evidence" value="ECO:0007669"/>
    <property type="project" value="UniProtKB-KW"/>
</dbReference>
<dbReference type="AlphaFoldDB" id="A0AAE9YAY4"/>
<dbReference type="GO" id="GO:0008757">
    <property type="term" value="F:S-adenosylmethionine-dependent methyltransferase activity"/>
    <property type="evidence" value="ECO:0007669"/>
    <property type="project" value="InterPro"/>
</dbReference>
<reference evidence="1" key="1">
    <citation type="submission" date="2023-01" db="EMBL/GenBank/DDBJ databases">
        <title>The diversity of Class Acidimicrobiia in South China Sea sediment environments and the proposal of Iamia marina sp. nov., a novel species of the genus Iamia.</title>
        <authorList>
            <person name="He Y."/>
            <person name="Tian X."/>
        </authorList>
    </citation>
    <scope>NUCLEOTIDE SEQUENCE</scope>
    <source>
        <strain evidence="1">DSM 19957</strain>
    </source>
</reference>
<dbReference type="EMBL" id="CP116942">
    <property type="protein sequence ID" value="WCO67788.1"/>
    <property type="molecule type" value="Genomic_DNA"/>
</dbReference>
<evidence type="ECO:0000313" key="1">
    <source>
        <dbReference type="EMBL" id="WCO67788.1"/>
    </source>
</evidence>
<name>A0AAE9YAY4_9ACTN</name>
<organism evidence="1 2">
    <name type="scientific">Iamia majanohamensis</name>
    <dbReference type="NCBI Taxonomy" id="467976"/>
    <lineage>
        <taxon>Bacteria</taxon>
        <taxon>Bacillati</taxon>
        <taxon>Actinomycetota</taxon>
        <taxon>Acidimicrobiia</taxon>
        <taxon>Acidimicrobiales</taxon>
        <taxon>Iamiaceae</taxon>
        <taxon>Iamia</taxon>
    </lineage>
</organism>
<evidence type="ECO:0000313" key="2">
    <source>
        <dbReference type="Proteomes" id="UP001216390"/>
    </source>
</evidence>
<dbReference type="GO" id="GO:0009312">
    <property type="term" value="P:oligosaccharide biosynthetic process"/>
    <property type="evidence" value="ECO:0007669"/>
    <property type="project" value="InterPro"/>
</dbReference>
<dbReference type="Gene3D" id="3.40.50.150">
    <property type="entry name" value="Vaccinia Virus protein VP39"/>
    <property type="match status" value="1"/>
</dbReference>
<dbReference type="Proteomes" id="UP001216390">
    <property type="component" value="Chromosome"/>
</dbReference>
<dbReference type="KEGG" id="ima:PO878_03500"/>
<dbReference type="SUPFAM" id="SSF53335">
    <property type="entry name" value="S-adenosyl-L-methionine-dependent methyltransferases"/>
    <property type="match status" value="1"/>
</dbReference>
<dbReference type="RefSeq" id="WP_272737308.1">
    <property type="nucleotide sequence ID" value="NZ_CP116942.1"/>
</dbReference>
<dbReference type="CDD" id="cd02440">
    <property type="entry name" value="AdoMet_MTases"/>
    <property type="match status" value="1"/>
</dbReference>